<evidence type="ECO:0000313" key="2">
    <source>
        <dbReference type="EMBL" id="GJS60428.1"/>
    </source>
</evidence>
<proteinExistence type="predicted"/>
<organism evidence="2 3">
    <name type="scientific">Tanacetum coccineum</name>
    <dbReference type="NCBI Taxonomy" id="301880"/>
    <lineage>
        <taxon>Eukaryota</taxon>
        <taxon>Viridiplantae</taxon>
        <taxon>Streptophyta</taxon>
        <taxon>Embryophyta</taxon>
        <taxon>Tracheophyta</taxon>
        <taxon>Spermatophyta</taxon>
        <taxon>Magnoliopsida</taxon>
        <taxon>eudicotyledons</taxon>
        <taxon>Gunneridae</taxon>
        <taxon>Pentapetalae</taxon>
        <taxon>asterids</taxon>
        <taxon>campanulids</taxon>
        <taxon>Asterales</taxon>
        <taxon>Asteraceae</taxon>
        <taxon>Asteroideae</taxon>
        <taxon>Anthemideae</taxon>
        <taxon>Anthemidinae</taxon>
        <taxon>Tanacetum</taxon>
    </lineage>
</organism>
<reference evidence="2" key="1">
    <citation type="journal article" date="2022" name="Int. J. Mol. Sci.">
        <title>Draft Genome of Tanacetum Coccineum: Genomic Comparison of Closely Related Tanacetum-Family Plants.</title>
        <authorList>
            <person name="Yamashiro T."/>
            <person name="Shiraishi A."/>
            <person name="Nakayama K."/>
            <person name="Satake H."/>
        </authorList>
    </citation>
    <scope>NUCLEOTIDE SEQUENCE</scope>
</reference>
<evidence type="ECO:0000256" key="1">
    <source>
        <dbReference type="SAM" id="Coils"/>
    </source>
</evidence>
<keyword evidence="1" id="KW-0175">Coiled coil</keyword>
<sequence length="262" mass="29061">MNGFAAASITKANPGNFAPSDFVPQQQGMNKGTKNTSYDYLFAETSTIIKLEDLAKLVSHVQPSFKDLDSPEDDPVIIVDDSDENEDDEELTNQVLILQSQKHKLKLEKNKAEAEAALLKAQPSFPNVEQLNQLLVKSLKTEFLNIISAHDFSISLPTDLKDLPSKLNELTGEVKGLKKQVHELEIELPGDLKEIPTKLDDFTKNVTSLTSQVTELKTLQWELPTEFLLLPAQVTSVQAKLKTLDALPSLLLNVTQALNKFP</sequence>
<feature type="coiled-coil region" evidence="1">
    <location>
        <begin position="95"/>
        <end position="122"/>
    </location>
</feature>
<dbReference type="Proteomes" id="UP001151760">
    <property type="component" value="Unassembled WGS sequence"/>
</dbReference>
<dbReference type="Gene3D" id="1.20.5.340">
    <property type="match status" value="1"/>
</dbReference>
<name>A0ABQ4X5X6_9ASTR</name>
<comment type="caution">
    <text evidence="2">The sequence shown here is derived from an EMBL/GenBank/DDBJ whole genome shotgun (WGS) entry which is preliminary data.</text>
</comment>
<evidence type="ECO:0000313" key="3">
    <source>
        <dbReference type="Proteomes" id="UP001151760"/>
    </source>
</evidence>
<reference evidence="2" key="2">
    <citation type="submission" date="2022-01" db="EMBL/GenBank/DDBJ databases">
        <authorList>
            <person name="Yamashiro T."/>
            <person name="Shiraishi A."/>
            <person name="Satake H."/>
            <person name="Nakayama K."/>
        </authorList>
    </citation>
    <scope>NUCLEOTIDE SEQUENCE</scope>
</reference>
<gene>
    <name evidence="2" type="ORF">Tco_0655212</name>
</gene>
<protein>
    <submittedName>
        <fullName evidence="2">Uncharacterized protein</fullName>
    </submittedName>
</protein>
<accession>A0ABQ4X5X6</accession>
<dbReference type="EMBL" id="BQNB010009220">
    <property type="protein sequence ID" value="GJS60428.1"/>
    <property type="molecule type" value="Genomic_DNA"/>
</dbReference>
<keyword evidence="3" id="KW-1185">Reference proteome</keyword>